<comment type="caution">
    <text evidence="1">The sequence shown here is derived from an EMBL/GenBank/DDBJ whole genome shotgun (WGS) entry which is preliminary data.</text>
</comment>
<evidence type="ECO:0000313" key="1">
    <source>
        <dbReference type="EMBL" id="KAJ1606147.1"/>
    </source>
</evidence>
<accession>A0A9D5HWE3</accession>
<dbReference type="EMBL" id="JAPCXC010000083">
    <property type="protein sequence ID" value="KAJ1606147.1"/>
    <property type="molecule type" value="Genomic_DNA"/>
</dbReference>
<sequence length="163" mass="19341">MYSNNRRKSGRKCVLDTEISSALEKRVRAIIVKDRRDLRRLIDEHVSKKRDIESRFKLDPTFLSDESLRERIRILERVRANLLGIISTRGEAYGDFLKETNDIRRSRVRQEVESENRQCLENENNILIEGYRGFYSKVKDLVETIHLYKEDYEQKNKASSTDS</sequence>
<name>A0A9D5HWE3_9CRYT</name>
<organism evidence="1">
    <name type="scientific">Cryptosporidium canis</name>
    <dbReference type="NCBI Taxonomy" id="195482"/>
    <lineage>
        <taxon>Eukaryota</taxon>
        <taxon>Sar</taxon>
        <taxon>Alveolata</taxon>
        <taxon>Apicomplexa</taxon>
        <taxon>Conoidasida</taxon>
        <taxon>Coccidia</taxon>
        <taxon>Eucoccidiorida</taxon>
        <taxon>Eimeriorina</taxon>
        <taxon>Cryptosporidiidae</taxon>
        <taxon>Cryptosporidium</taxon>
    </lineage>
</organism>
<dbReference type="AlphaFoldDB" id="A0A9D5HWE3"/>
<gene>
    <name evidence="1" type="ORF">OJ253_2861</name>
</gene>
<proteinExistence type="predicted"/>
<reference evidence="1" key="1">
    <citation type="submission" date="2022-10" db="EMBL/GenBank/DDBJ databases">
        <title>Adaptive evolution leads to modifications in subtelomeric GC content in a zoonotic Cryptosporidium species.</title>
        <authorList>
            <person name="Li J."/>
            <person name="Feng Y."/>
            <person name="Xiao L."/>
        </authorList>
    </citation>
    <scope>NUCLEOTIDE SEQUENCE</scope>
    <source>
        <strain evidence="1">33844</strain>
    </source>
</reference>
<dbReference type="Proteomes" id="UP001067231">
    <property type="component" value="Unassembled WGS sequence"/>
</dbReference>
<dbReference type="OrthoDB" id="341614at2759"/>
<protein>
    <submittedName>
        <fullName evidence="1">Uncharacterized protein</fullName>
    </submittedName>
</protein>